<dbReference type="Pfam" id="PF00168">
    <property type="entry name" value="C2"/>
    <property type="match status" value="2"/>
</dbReference>
<dbReference type="OrthoDB" id="1029639at2759"/>
<dbReference type="AlphaFoldDB" id="A0A136J001"/>
<reference evidence="14" key="1">
    <citation type="submission" date="2016-02" db="EMBL/GenBank/DDBJ databases">
        <title>Draft genome sequence of Microdochium bolleyi, a fungal endophyte of beachgrass.</title>
        <authorList>
            <consortium name="DOE Joint Genome Institute"/>
            <person name="David A.S."/>
            <person name="May G."/>
            <person name="Haridas S."/>
            <person name="Lim J."/>
            <person name="Wang M."/>
            <person name="Labutti K."/>
            <person name="Lipzen A."/>
            <person name="Barry K."/>
            <person name="Grigoriev I.V."/>
        </authorList>
    </citation>
    <scope>NUCLEOTIDE SEQUENCE [LARGE SCALE GENOMIC DNA]</scope>
    <source>
        <strain evidence="14">J235TASD1</strain>
    </source>
</reference>
<keyword evidence="14" id="KW-1185">Reference proteome</keyword>
<accession>A0A136J001</accession>
<evidence type="ECO:0000256" key="7">
    <source>
        <dbReference type="ARBA" id="ARBA00022989"/>
    </source>
</evidence>
<keyword evidence="6" id="KW-0106">Calcium</keyword>
<keyword evidence="4" id="KW-0479">Metal-binding</keyword>
<evidence type="ECO:0000256" key="4">
    <source>
        <dbReference type="ARBA" id="ARBA00022723"/>
    </source>
</evidence>
<dbReference type="PROSITE" id="PS51847">
    <property type="entry name" value="SMP"/>
    <property type="match status" value="1"/>
</dbReference>
<dbReference type="GO" id="GO:0005737">
    <property type="term" value="C:cytoplasm"/>
    <property type="evidence" value="ECO:0007669"/>
    <property type="project" value="UniProtKB-ARBA"/>
</dbReference>
<evidence type="ECO:0000259" key="12">
    <source>
        <dbReference type="PROSITE" id="PS51847"/>
    </source>
</evidence>
<organism evidence="13 14">
    <name type="scientific">Microdochium bolleyi</name>
    <dbReference type="NCBI Taxonomy" id="196109"/>
    <lineage>
        <taxon>Eukaryota</taxon>
        <taxon>Fungi</taxon>
        <taxon>Dikarya</taxon>
        <taxon>Ascomycota</taxon>
        <taxon>Pezizomycotina</taxon>
        <taxon>Sordariomycetes</taxon>
        <taxon>Xylariomycetidae</taxon>
        <taxon>Xylariales</taxon>
        <taxon>Microdochiaceae</taxon>
        <taxon>Microdochium</taxon>
    </lineage>
</organism>
<keyword evidence="3" id="KW-0812">Transmembrane</keyword>
<proteinExistence type="predicted"/>
<dbReference type="InterPro" id="IPR051634">
    <property type="entry name" value="Extended_Synaptotagmin"/>
</dbReference>
<dbReference type="PROSITE" id="PS50004">
    <property type="entry name" value="C2"/>
    <property type="match status" value="1"/>
</dbReference>
<evidence type="ECO:0000256" key="10">
    <source>
        <dbReference type="ARBA" id="ARBA00023136"/>
    </source>
</evidence>
<dbReference type="InterPro" id="IPR000008">
    <property type="entry name" value="C2_dom"/>
</dbReference>
<name>A0A136J001_9PEZI</name>
<feature type="domain" description="C2" evidence="11">
    <location>
        <begin position="181"/>
        <end position="314"/>
    </location>
</feature>
<dbReference type="GO" id="GO:0046872">
    <property type="term" value="F:metal ion binding"/>
    <property type="evidence" value="ECO:0007669"/>
    <property type="project" value="UniProtKB-KW"/>
</dbReference>
<dbReference type="SMART" id="SM00239">
    <property type="entry name" value="C2"/>
    <property type="match status" value="2"/>
</dbReference>
<evidence type="ECO:0000313" key="13">
    <source>
        <dbReference type="EMBL" id="KXJ90394.1"/>
    </source>
</evidence>
<protein>
    <recommendedName>
        <fullName evidence="15">C2 domain-containing protein</fullName>
    </recommendedName>
</protein>
<evidence type="ECO:0000256" key="1">
    <source>
        <dbReference type="ARBA" id="ARBA00004370"/>
    </source>
</evidence>
<dbReference type="CDD" id="cd00030">
    <property type="entry name" value="C2"/>
    <property type="match status" value="1"/>
</dbReference>
<evidence type="ECO:0000313" key="14">
    <source>
        <dbReference type="Proteomes" id="UP000070501"/>
    </source>
</evidence>
<dbReference type="GO" id="GO:0008289">
    <property type="term" value="F:lipid binding"/>
    <property type="evidence" value="ECO:0007669"/>
    <property type="project" value="UniProtKB-KW"/>
</dbReference>
<keyword evidence="10" id="KW-0472">Membrane</keyword>
<comment type="subcellular location">
    <subcellularLocation>
        <location evidence="1">Membrane</location>
    </subcellularLocation>
</comment>
<dbReference type="GO" id="GO:0012505">
    <property type="term" value="C:endomembrane system"/>
    <property type="evidence" value="ECO:0007669"/>
    <property type="project" value="UniProtKB-ARBA"/>
</dbReference>
<keyword evidence="5" id="KW-0677">Repeat</keyword>
<evidence type="ECO:0000256" key="3">
    <source>
        <dbReference type="ARBA" id="ARBA00022692"/>
    </source>
</evidence>
<evidence type="ECO:0000256" key="2">
    <source>
        <dbReference type="ARBA" id="ARBA00022448"/>
    </source>
</evidence>
<keyword evidence="8" id="KW-0445">Lipid transport</keyword>
<dbReference type="Proteomes" id="UP000070501">
    <property type="component" value="Unassembled WGS sequence"/>
</dbReference>
<evidence type="ECO:0008006" key="15">
    <source>
        <dbReference type="Google" id="ProtNLM"/>
    </source>
</evidence>
<dbReference type="PANTHER" id="PTHR45761">
    <property type="entry name" value="EXTENDED SYNAPTOTAGMIN-LIKE PROTEIN 2, ISOFORM C"/>
    <property type="match status" value="1"/>
</dbReference>
<dbReference type="InParanoid" id="A0A136J001"/>
<keyword evidence="2" id="KW-0813">Transport</keyword>
<dbReference type="Pfam" id="PF17047">
    <property type="entry name" value="SMP_LBD"/>
    <property type="match status" value="1"/>
</dbReference>
<dbReference type="GO" id="GO:0016020">
    <property type="term" value="C:membrane"/>
    <property type="evidence" value="ECO:0007669"/>
    <property type="project" value="UniProtKB-SubCell"/>
</dbReference>
<dbReference type="SUPFAM" id="SSF49562">
    <property type="entry name" value="C2 domain (Calcium/lipid-binding domain, CaLB)"/>
    <property type="match status" value="2"/>
</dbReference>
<dbReference type="STRING" id="196109.A0A136J001"/>
<evidence type="ECO:0000256" key="6">
    <source>
        <dbReference type="ARBA" id="ARBA00022837"/>
    </source>
</evidence>
<keyword evidence="7" id="KW-1133">Transmembrane helix</keyword>
<keyword evidence="9" id="KW-0446">Lipid-binding</keyword>
<evidence type="ECO:0000256" key="5">
    <source>
        <dbReference type="ARBA" id="ARBA00022737"/>
    </source>
</evidence>
<evidence type="ECO:0000256" key="8">
    <source>
        <dbReference type="ARBA" id="ARBA00023055"/>
    </source>
</evidence>
<evidence type="ECO:0000256" key="9">
    <source>
        <dbReference type="ARBA" id="ARBA00023121"/>
    </source>
</evidence>
<dbReference type="InterPro" id="IPR031468">
    <property type="entry name" value="SMP_LBD"/>
</dbReference>
<evidence type="ECO:0000259" key="11">
    <source>
        <dbReference type="PROSITE" id="PS50004"/>
    </source>
</evidence>
<dbReference type="PANTHER" id="PTHR45761:SF1">
    <property type="entry name" value="EXTENDED SYNAPTOTAGMIN-LIKE PROTEIN 2, ISOFORM C"/>
    <property type="match status" value="1"/>
</dbReference>
<dbReference type="InterPro" id="IPR039010">
    <property type="entry name" value="Synaptotagmin_SMP"/>
</dbReference>
<sequence length="488" mass="52483">MAAIIERLSSEVPGESAGFLNDIVAQLWPNIDVAGSKMIKDIVDPMFKTMLPGPLASLHFTKVELGNVPFVFSDVRVTKTPLDGIKLDLQVNWAGKCDMELDADMFPKVGVKSVELHGRLSILLCPLTNVIPLIGAAQVAFINPPDLKLDFTGAANIADFSVLDSAVRKVILSVINGMLVLPNRFLVKMDSNADYFKTYHHPLGVVRITVDKAWGFAEEAQSKAKKFLSKLTRASPDCYATVQVGAEPEWRTTTKNNTTTPTWGETHDFVVSDFDQHVILNVHDHDVGSDDHVGLATVSVKDLMLAGGKTELSMVYPGGEETGGKIALSAEFLEFAPESSSFSASSHSGEGKLCGLLTVLVAGALGIKGQREELKPSVVVTWGDKHRFQTAIKSDAPGTDINNPSFDQQFRIPLTSDLVGSSAAALRIAILNGEGEVGSVEVPFADVLGAPEQTLENQFDLGGGTKVRASFSARGVKEAKLELPTREK</sequence>
<gene>
    <name evidence="13" type="ORF">Micbo1qcDRAFT_148365</name>
</gene>
<dbReference type="CDD" id="cd21670">
    <property type="entry name" value="SMP_ESyt"/>
    <property type="match status" value="1"/>
</dbReference>
<dbReference type="Gene3D" id="2.60.40.150">
    <property type="entry name" value="C2 domain"/>
    <property type="match status" value="2"/>
</dbReference>
<feature type="domain" description="SMP-LTD" evidence="12">
    <location>
        <begin position="13"/>
        <end position="190"/>
    </location>
</feature>
<dbReference type="GO" id="GO:0006869">
    <property type="term" value="P:lipid transport"/>
    <property type="evidence" value="ECO:0007669"/>
    <property type="project" value="UniProtKB-KW"/>
</dbReference>
<dbReference type="EMBL" id="KQ964252">
    <property type="protein sequence ID" value="KXJ90394.1"/>
    <property type="molecule type" value="Genomic_DNA"/>
</dbReference>
<dbReference type="InterPro" id="IPR035892">
    <property type="entry name" value="C2_domain_sf"/>
</dbReference>